<dbReference type="PROSITE" id="PS51077">
    <property type="entry name" value="HTH_ICLR"/>
    <property type="match status" value="1"/>
</dbReference>
<evidence type="ECO:0000256" key="1">
    <source>
        <dbReference type="ARBA" id="ARBA00023015"/>
    </source>
</evidence>
<dbReference type="PANTHER" id="PTHR30136:SF39">
    <property type="entry name" value="TRANSCRIPTIONAL REGULATORY PROTEIN"/>
    <property type="match status" value="1"/>
</dbReference>
<dbReference type="InterPro" id="IPR050707">
    <property type="entry name" value="HTH_MetabolicPath_Reg"/>
</dbReference>
<dbReference type="SUPFAM" id="SSF46785">
    <property type="entry name" value="Winged helix' DNA-binding domain"/>
    <property type="match status" value="1"/>
</dbReference>
<dbReference type="InterPro" id="IPR036390">
    <property type="entry name" value="WH_DNA-bd_sf"/>
</dbReference>
<feature type="domain" description="HTH iclR-type" evidence="4">
    <location>
        <begin position="13"/>
        <end position="74"/>
    </location>
</feature>
<evidence type="ECO:0000313" key="7">
    <source>
        <dbReference type="Proteomes" id="UP000515947"/>
    </source>
</evidence>
<dbReference type="InterPro" id="IPR005471">
    <property type="entry name" value="Tscrpt_reg_IclR_N"/>
</dbReference>
<evidence type="ECO:0000259" key="5">
    <source>
        <dbReference type="PROSITE" id="PS51078"/>
    </source>
</evidence>
<dbReference type="RefSeq" id="WP_187579691.1">
    <property type="nucleotide sequence ID" value="NZ_CP060713.1"/>
</dbReference>
<evidence type="ECO:0000256" key="3">
    <source>
        <dbReference type="ARBA" id="ARBA00023163"/>
    </source>
</evidence>
<dbReference type="InterPro" id="IPR036388">
    <property type="entry name" value="WH-like_DNA-bd_sf"/>
</dbReference>
<proteinExistence type="predicted"/>
<gene>
    <name evidence="6" type="ORF">H9L09_05475</name>
</gene>
<reference evidence="6 7" key="1">
    <citation type="submission" date="2020-08" db="EMBL/GenBank/DDBJ databases">
        <title>Genome sequence of Nocardioides mesophilus KACC 16243T.</title>
        <authorList>
            <person name="Hyun D.-W."/>
            <person name="Bae J.-W."/>
        </authorList>
    </citation>
    <scope>NUCLEOTIDE SEQUENCE [LARGE SCALE GENOMIC DNA]</scope>
    <source>
        <strain evidence="6 7">KACC 16243</strain>
    </source>
</reference>
<name>A0A7G9RE22_9ACTN</name>
<dbReference type="EMBL" id="CP060713">
    <property type="protein sequence ID" value="QNN53847.1"/>
    <property type="molecule type" value="Genomic_DNA"/>
</dbReference>
<feature type="domain" description="IclR-ED" evidence="5">
    <location>
        <begin position="75"/>
        <end position="253"/>
    </location>
</feature>
<dbReference type="Gene3D" id="1.10.10.10">
    <property type="entry name" value="Winged helix-like DNA-binding domain superfamily/Winged helix DNA-binding domain"/>
    <property type="match status" value="1"/>
</dbReference>
<dbReference type="Proteomes" id="UP000515947">
    <property type="component" value="Chromosome"/>
</dbReference>
<dbReference type="KEGG" id="nmes:H9L09_05475"/>
<evidence type="ECO:0000259" key="4">
    <source>
        <dbReference type="PROSITE" id="PS51077"/>
    </source>
</evidence>
<dbReference type="Pfam" id="PF01614">
    <property type="entry name" value="IclR_C"/>
    <property type="match status" value="1"/>
</dbReference>
<dbReference type="PANTHER" id="PTHR30136">
    <property type="entry name" value="HELIX-TURN-HELIX TRANSCRIPTIONAL REGULATOR, ICLR FAMILY"/>
    <property type="match status" value="1"/>
</dbReference>
<dbReference type="InterPro" id="IPR014757">
    <property type="entry name" value="Tscrpt_reg_IclR_C"/>
</dbReference>
<dbReference type="GO" id="GO:0045892">
    <property type="term" value="P:negative regulation of DNA-templated transcription"/>
    <property type="evidence" value="ECO:0007669"/>
    <property type="project" value="TreeGrafter"/>
</dbReference>
<evidence type="ECO:0000256" key="2">
    <source>
        <dbReference type="ARBA" id="ARBA00023125"/>
    </source>
</evidence>
<evidence type="ECO:0000313" key="6">
    <source>
        <dbReference type="EMBL" id="QNN53847.1"/>
    </source>
</evidence>
<keyword evidence="3" id="KW-0804">Transcription</keyword>
<dbReference type="Pfam" id="PF09339">
    <property type="entry name" value="HTH_IclR"/>
    <property type="match status" value="1"/>
</dbReference>
<protein>
    <submittedName>
        <fullName evidence="6">IclR family transcriptional regulator</fullName>
    </submittedName>
</protein>
<dbReference type="Gene3D" id="3.30.450.40">
    <property type="match status" value="1"/>
</dbReference>
<dbReference type="GO" id="GO:0003677">
    <property type="term" value="F:DNA binding"/>
    <property type="evidence" value="ECO:0007669"/>
    <property type="project" value="UniProtKB-KW"/>
</dbReference>
<dbReference type="InterPro" id="IPR029016">
    <property type="entry name" value="GAF-like_dom_sf"/>
</dbReference>
<sequence>MPPSLPATPEPGVRSLQRAIDVLALFDERHPTRTVRDVVDGTGLPKTTAVRLLATLEGRGLVSRVAETTYSCGPALLRWVRLAEQMWQVSPAARAEMRGLVDRCGETVNVYVRQGLDRVCVAQEEGTATVRSVVPVGVPLPLGRGATAKVLLAGAPPGLLDELAGGDPGLDPAARAALVREVDAVRSGGWAVSHGERELGASAVAAPLAGADGRVLAALSVSGPTSRFTDERVPGYVEAVRAAAQAISRVGLGPVGAFL</sequence>
<keyword evidence="1" id="KW-0805">Transcription regulation</keyword>
<dbReference type="SUPFAM" id="SSF55781">
    <property type="entry name" value="GAF domain-like"/>
    <property type="match status" value="1"/>
</dbReference>
<organism evidence="6 7">
    <name type="scientific">Nocardioides mesophilus</name>
    <dbReference type="NCBI Taxonomy" id="433659"/>
    <lineage>
        <taxon>Bacteria</taxon>
        <taxon>Bacillati</taxon>
        <taxon>Actinomycetota</taxon>
        <taxon>Actinomycetes</taxon>
        <taxon>Propionibacteriales</taxon>
        <taxon>Nocardioidaceae</taxon>
        <taxon>Nocardioides</taxon>
    </lineage>
</organism>
<dbReference type="GO" id="GO:0003700">
    <property type="term" value="F:DNA-binding transcription factor activity"/>
    <property type="evidence" value="ECO:0007669"/>
    <property type="project" value="TreeGrafter"/>
</dbReference>
<accession>A0A7G9RE22</accession>
<dbReference type="PROSITE" id="PS51078">
    <property type="entry name" value="ICLR_ED"/>
    <property type="match status" value="1"/>
</dbReference>
<dbReference type="AlphaFoldDB" id="A0A7G9RE22"/>
<keyword evidence="7" id="KW-1185">Reference proteome</keyword>
<dbReference type="SMART" id="SM00346">
    <property type="entry name" value="HTH_ICLR"/>
    <property type="match status" value="1"/>
</dbReference>
<keyword evidence="2" id="KW-0238">DNA-binding</keyword>